<name>A0A1T4WYF3_9BACT</name>
<reference evidence="1 2" key="1">
    <citation type="submission" date="2017-02" db="EMBL/GenBank/DDBJ databases">
        <authorList>
            <person name="Peterson S.W."/>
        </authorList>
    </citation>
    <scope>NUCLEOTIDE SEQUENCE [LARGE SCALE GENOMIC DNA]</scope>
    <source>
        <strain evidence="1 2">DSM 16080</strain>
    </source>
</reference>
<dbReference type="Proteomes" id="UP000190027">
    <property type="component" value="Unassembled WGS sequence"/>
</dbReference>
<gene>
    <name evidence="1" type="ORF">SAMN02745704_01552</name>
</gene>
<protein>
    <submittedName>
        <fullName evidence="1">Uncharacterized protein</fullName>
    </submittedName>
</protein>
<dbReference type="STRING" id="1121449.SAMN02745704_01552"/>
<dbReference type="AlphaFoldDB" id="A0A1T4WYF3"/>
<dbReference type="Pfam" id="PF06892">
    <property type="entry name" value="Phage_CP76"/>
    <property type="match status" value="1"/>
</dbReference>
<dbReference type="EMBL" id="FUYC01000005">
    <property type="protein sequence ID" value="SKA82413.1"/>
    <property type="molecule type" value="Genomic_DNA"/>
</dbReference>
<keyword evidence="2" id="KW-1185">Reference proteome</keyword>
<evidence type="ECO:0000313" key="1">
    <source>
        <dbReference type="EMBL" id="SKA82413.1"/>
    </source>
</evidence>
<dbReference type="InterPro" id="IPR009679">
    <property type="entry name" value="Phage_186_CII-like"/>
</dbReference>
<evidence type="ECO:0000313" key="2">
    <source>
        <dbReference type="Proteomes" id="UP000190027"/>
    </source>
</evidence>
<dbReference type="GO" id="GO:0003677">
    <property type="term" value="F:DNA binding"/>
    <property type="evidence" value="ECO:0007669"/>
    <property type="project" value="InterPro"/>
</dbReference>
<accession>A0A1T4WYF3</accession>
<proteinExistence type="predicted"/>
<organism evidence="1 2">
    <name type="scientific">Paucidesulfovibrio gracilis DSM 16080</name>
    <dbReference type="NCBI Taxonomy" id="1121449"/>
    <lineage>
        <taxon>Bacteria</taxon>
        <taxon>Pseudomonadati</taxon>
        <taxon>Thermodesulfobacteriota</taxon>
        <taxon>Desulfovibrionia</taxon>
        <taxon>Desulfovibrionales</taxon>
        <taxon>Desulfovibrionaceae</taxon>
        <taxon>Paucidesulfovibrio</taxon>
    </lineage>
</organism>
<sequence length="100" mass="10935">MHAYELTRIVQQSILEGGKPAKVVSAEIGKPYSTMLREANPYDTTAKVGVETLMEIMKATGNLAPLRFMAARFGYELVRKTDTVSDDLFSTPGNGRPVNA</sequence>